<dbReference type="SFLD" id="SFLDS00003">
    <property type="entry name" value="Haloacid_Dehalogenase"/>
    <property type="match status" value="1"/>
</dbReference>
<evidence type="ECO:0000256" key="11">
    <source>
        <dbReference type="ARBA" id="ARBA00022842"/>
    </source>
</evidence>
<evidence type="ECO:0000313" key="19">
    <source>
        <dbReference type="EMBL" id="TCK97816.1"/>
    </source>
</evidence>
<evidence type="ECO:0000256" key="13">
    <source>
        <dbReference type="ARBA" id="ARBA00022989"/>
    </source>
</evidence>
<evidence type="ECO:0000256" key="9">
    <source>
        <dbReference type="ARBA" id="ARBA00022833"/>
    </source>
</evidence>
<feature type="domain" description="HMA" evidence="18">
    <location>
        <begin position="2"/>
        <end position="69"/>
    </location>
</feature>
<dbReference type="InterPro" id="IPR044492">
    <property type="entry name" value="P_typ_ATPase_HD_dom"/>
</dbReference>
<dbReference type="Pfam" id="PF00702">
    <property type="entry name" value="Hydrolase"/>
    <property type="match status" value="1"/>
</dbReference>
<dbReference type="PRINTS" id="PR00941">
    <property type="entry name" value="CDATPASE"/>
</dbReference>
<evidence type="ECO:0000256" key="15">
    <source>
        <dbReference type="ARBA" id="ARBA00047308"/>
    </source>
</evidence>
<dbReference type="InterPro" id="IPR036412">
    <property type="entry name" value="HAD-like_sf"/>
</dbReference>
<organism evidence="19 20">
    <name type="scientific">Natranaerovirga hydrolytica</name>
    <dbReference type="NCBI Taxonomy" id="680378"/>
    <lineage>
        <taxon>Bacteria</taxon>
        <taxon>Bacillati</taxon>
        <taxon>Bacillota</taxon>
        <taxon>Clostridia</taxon>
        <taxon>Lachnospirales</taxon>
        <taxon>Natranaerovirgaceae</taxon>
        <taxon>Natranaerovirga</taxon>
    </lineage>
</organism>
<keyword evidence="13 17" id="KW-1133">Transmembrane helix</keyword>
<dbReference type="PROSITE" id="PS00154">
    <property type="entry name" value="ATPASE_E1_E2"/>
    <property type="match status" value="1"/>
</dbReference>
<dbReference type="FunFam" id="3.40.1110.10:FF:000066">
    <property type="entry name" value="Cadmium-translocating P-type ATPase"/>
    <property type="match status" value="1"/>
</dbReference>
<comment type="catalytic activity">
    <reaction evidence="16">
        <text>Cd(2+)(in) + ATP + H2O = Cd(2+)(out) + ADP + phosphate + H(+)</text>
        <dbReference type="Rhea" id="RHEA:12132"/>
        <dbReference type="ChEBI" id="CHEBI:15377"/>
        <dbReference type="ChEBI" id="CHEBI:15378"/>
        <dbReference type="ChEBI" id="CHEBI:30616"/>
        <dbReference type="ChEBI" id="CHEBI:43474"/>
        <dbReference type="ChEBI" id="CHEBI:48775"/>
        <dbReference type="ChEBI" id="CHEBI:456216"/>
        <dbReference type="EC" id="7.2.2.21"/>
    </reaction>
</comment>
<dbReference type="GO" id="GO:0008551">
    <property type="term" value="F:P-type cadmium transporter activity"/>
    <property type="evidence" value="ECO:0007669"/>
    <property type="project" value="UniProtKB-EC"/>
</dbReference>
<keyword evidence="11" id="KW-0460">Magnesium</keyword>
<evidence type="ECO:0000256" key="5">
    <source>
        <dbReference type="ARBA" id="ARBA00022553"/>
    </source>
</evidence>
<feature type="transmembrane region" description="Helical" evidence="17">
    <location>
        <begin position="645"/>
        <end position="667"/>
    </location>
</feature>
<dbReference type="NCBIfam" id="TIGR01494">
    <property type="entry name" value="ATPase_P-type"/>
    <property type="match status" value="1"/>
</dbReference>
<dbReference type="GO" id="GO:0016887">
    <property type="term" value="F:ATP hydrolysis activity"/>
    <property type="evidence" value="ECO:0007669"/>
    <property type="project" value="InterPro"/>
</dbReference>
<keyword evidence="8 17" id="KW-0547">Nucleotide-binding</keyword>
<dbReference type="InterPro" id="IPR008250">
    <property type="entry name" value="ATPase_P-typ_transduc_dom_A_sf"/>
</dbReference>
<dbReference type="SFLD" id="SFLDF00027">
    <property type="entry name" value="p-type_atpase"/>
    <property type="match status" value="1"/>
</dbReference>
<keyword evidence="9" id="KW-0862">Zinc</keyword>
<dbReference type="Proteomes" id="UP000294545">
    <property type="component" value="Unassembled WGS sequence"/>
</dbReference>
<feature type="transmembrane region" description="Helical" evidence="17">
    <location>
        <begin position="345"/>
        <end position="369"/>
    </location>
</feature>
<evidence type="ECO:0000256" key="8">
    <source>
        <dbReference type="ARBA" id="ARBA00022741"/>
    </source>
</evidence>
<dbReference type="GO" id="GO:0016463">
    <property type="term" value="F:P-type zinc transporter activity"/>
    <property type="evidence" value="ECO:0007669"/>
    <property type="project" value="UniProtKB-EC"/>
</dbReference>
<dbReference type="PANTHER" id="PTHR48085:SF5">
    <property type="entry name" value="CADMIUM_ZINC-TRANSPORTING ATPASE HMA4-RELATED"/>
    <property type="match status" value="1"/>
</dbReference>
<keyword evidence="6 17" id="KW-0812">Transmembrane</keyword>
<protein>
    <submittedName>
        <fullName evidence="19">Cd2+/Zn2+-exporting ATPase</fullName>
    </submittedName>
</protein>
<dbReference type="OrthoDB" id="9760364at2"/>
<dbReference type="Gene3D" id="3.30.70.100">
    <property type="match status" value="1"/>
</dbReference>
<dbReference type="FunFam" id="2.70.150.10:FF:000002">
    <property type="entry name" value="Copper-transporting ATPase 1, putative"/>
    <property type="match status" value="1"/>
</dbReference>
<evidence type="ECO:0000256" key="10">
    <source>
        <dbReference type="ARBA" id="ARBA00022840"/>
    </source>
</evidence>
<dbReference type="InterPro" id="IPR006121">
    <property type="entry name" value="HMA_dom"/>
</dbReference>
<feature type="transmembrane region" description="Helical" evidence="17">
    <location>
        <begin position="313"/>
        <end position="333"/>
    </location>
</feature>
<dbReference type="PROSITE" id="PS50846">
    <property type="entry name" value="HMA_2"/>
    <property type="match status" value="1"/>
</dbReference>
<name>A0A4R1MX85_9FIRM</name>
<dbReference type="Gene3D" id="3.40.1110.10">
    <property type="entry name" value="Calcium-transporting ATPase, cytoplasmic domain N"/>
    <property type="match status" value="1"/>
</dbReference>
<dbReference type="RefSeq" id="WP_132279229.1">
    <property type="nucleotide sequence ID" value="NZ_SMGQ01000011.1"/>
</dbReference>
<dbReference type="SUPFAM" id="SSF81665">
    <property type="entry name" value="Calcium ATPase, transmembrane domain M"/>
    <property type="match status" value="1"/>
</dbReference>
<evidence type="ECO:0000256" key="6">
    <source>
        <dbReference type="ARBA" id="ARBA00022692"/>
    </source>
</evidence>
<keyword evidence="14 17" id="KW-0472">Membrane</keyword>
<dbReference type="AlphaFoldDB" id="A0A4R1MX85"/>
<keyword evidence="12" id="KW-1278">Translocase</keyword>
<feature type="transmembrane region" description="Helical" evidence="17">
    <location>
        <begin position="111"/>
        <end position="129"/>
    </location>
</feature>
<dbReference type="CDD" id="cd07548">
    <property type="entry name" value="P-type_ATPase-Cd_Zn_Co_like"/>
    <property type="match status" value="1"/>
</dbReference>
<dbReference type="InterPro" id="IPR023298">
    <property type="entry name" value="ATPase_P-typ_TM_dom_sf"/>
</dbReference>
<dbReference type="GO" id="GO:0046872">
    <property type="term" value="F:metal ion binding"/>
    <property type="evidence" value="ECO:0007669"/>
    <property type="project" value="UniProtKB-KW"/>
</dbReference>
<comment type="subcellular location">
    <subcellularLocation>
        <location evidence="1">Cell membrane</location>
        <topology evidence="1">Multi-pass membrane protein</topology>
    </subcellularLocation>
</comment>
<dbReference type="SUPFAM" id="SSF56784">
    <property type="entry name" value="HAD-like"/>
    <property type="match status" value="1"/>
</dbReference>
<evidence type="ECO:0000256" key="12">
    <source>
        <dbReference type="ARBA" id="ARBA00022967"/>
    </source>
</evidence>
<keyword evidence="7 17" id="KW-0479">Metal-binding</keyword>
<dbReference type="InterPro" id="IPR051014">
    <property type="entry name" value="Cation_Transport_ATPase_IB"/>
</dbReference>
<reference evidence="19 20" key="1">
    <citation type="submission" date="2019-03" db="EMBL/GenBank/DDBJ databases">
        <title>Genomic Encyclopedia of Type Strains, Phase IV (KMG-IV): sequencing the most valuable type-strain genomes for metagenomic binning, comparative biology and taxonomic classification.</title>
        <authorList>
            <person name="Goeker M."/>
        </authorList>
    </citation>
    <scope>NUCLEOTIDE SEQUENCE [LARGE SCALE GENOMIC DNA]</scope>
    <source>
        <strain evidence="19 20">DSM 24176</strain>
    </source>
</reference>
<dbReference type="EMBL" id="SMGQ01000011">
    <property type="protein sequence ID" value="TCK97816.1"/>
    <property type="molecule type" value="Genomic_DNA"/>
</dbReference>
<dbReference type="CDD" id="cd00371">
    <property type="entry name" value="HMA"/>
    <property type="match status" value="1"/>
</dbReference>
<dbReference type="PANTHER" id="PTHR48085">
    <property type="entry name" value="CADMIUM/ZINC-TRANSPORTING ATPASE HMA2-RELATED"/>
    <property type="match status" value="1"/>
</dbReference>
<gene>
    <name evidence="19" type="ORF">EDC19_0218</name>
</gene>
<dbReference type="InterPro" id="IPR059000">
    <property type="entry name" value="ATPase_P-type_domA"/>
</dbReference>
<feature type="transmembrane region" description="Helical" evidence="17">
    <location>
        <begin position="85"/>
        <end position="105"/>
    </location>
</feature>
<dbReference type="Pfam" id="PF00122">
    <property type="entry name" value="E1-E2_ATPase"/>
    <property type="match status" value="1"/>
</dbReference>
<dbReference type="InterPro" id="IPR017969">
    <property type="entry name" value="Heavy-metal-associated_CS"/>
</dbReference>
<evidence type="ECO:0000256" key="1">
    <source>
        <dbReference type="ARBA" id="ARBA00004651"/>
    </source>
</evidence>
<dbReference type="InterPro" id="IPR023214">
    <property type="entry name" value="HAD_sf"/>
</dbReference>
<dbReference type="Gene3D" id="2.70.150.10">
    <property type="entry name" value="Calcium-transporting ATPase, cytoplasmic transduction domain A"/>
    <property type="match status" value="1"/>
</dbReference>
<evidence type="ECO:0000256" key="3">
    <source>
        <dbReference type="ARBA" id="ARBA00022475"/>
    </source>
</evidence>
<evidence type="ECO:0000256" key="16">
    <source>
        <dbReference type="ARBA" id="ARBA00049338"/>
    </source>
</evidence>
<sequence length="696" mass="76378">MKPIVFILEGLNCANCANKIETEVSHINEVEMASVNFVNKSLTVTSTLSKKDLLQKVSKIVHKHEPHIIVNEKGSSPNKEDKKSLFSNDLFLIIISSLLFLIAFLSKKHSFSTYIYLITYILIGGEILLKAGKNILRKNIFDENFLMSIATLGAIAIGEYPEALAVMLFYRVGEFFQDMAVNSSRKSIKSLLDLKPDYANLKTNTEVKKVSPDEVSIHDEIIVKPGERIPLDGVVVSGTSAVDTSALTGESIPREITVNDEALSGMINTNGLLTLKVTKTFSDSTLSKILDLVENATNKKAPTEQFITKFAKYYTPFVVIAALLLAFLPPLIFNQPFNDWVYRALIFLVISCPCALVVSIPLGFFAGIGSASKNGVLIKGGNYLEALNNVNTVVFDKTGTLTKGKFEVISINPRNHFSEEDLLKYAAYSESFSTHPIALSIISKYNQPIEQNQVLHYEEIAGYGISAQINDKEVRVGNEKLMEKENIQYEKGIHSMGTAIHVSLDATYMGYIIISDTIKSFSKDTIKQLKTLGINRSIMLTGDNERVSKEVASNLGLSEYYAQLLPQDKLSKVEELYETKGKGTLVFVGDGINDSPALARADVGIAMGALGSDAAIEAADVVLMDDNPLKIVTAIKISRKTRTIVIQNIIFALGVKGIFLILGAFGIATMWEAVFADVGVTLIAVMNSMRALKYKS</sequence>
<evidence type="ECO:0000256" key="2">
    <source>
        <dbReference type="ARBA" id="ARBA00006024"/>
    </source>
</evidence>
<dbReference type="SUPFAM" id="SSF81653">
    <property type="entry name" value="Calcium ATPase, transduction domain A"/>
    <property type="match status" value="1"/>
</dbReference>
<dbReference type="InterPro" id="IPR027256">
    <property type="entry name" value="P-typ_ATPase_IB"/>
</dbReference>
<evidence type="ECO:0000313" key="20">
    <source>
        <dbReference type="Proteomes" id="UP000294545"/>
    </source>
</evidence>
<evidence type="ECO:0000256" key="7">
    <source>
        <dbReference type="ARBA" id="ARBA00022723"/>
    </source>
</evidence>
<comment type="catalytic activity">
    <reaction evidence="15">
        <text>Zn(2+)(in) + ATP + H2O = Zn(2+)(out) + ADP + phosphate + H(+)</text>
        <dbReference type="Rhea" id="RHEA:20621"/>
        <dbReference type="ChEBI" id="CHEBI:15377"/>
        <dbReference type="ChEBI" id="CHEBI:15378"/>
        <dbReference type="ChEBI" id="CHEBI:29105"/>
        <dbReference type="ChEBI" id="CHEBI:30616"/>
        <dbReference type="ChEBI" id="CHEBI:43474"/>
        <dbReference type="ChEBI" id="CHEBI:456216"/>
        <dbReference type="EC" id="7.2.2.12"/>
    </reaction>
</comment>
<dbReference type="Pfam" id="PF00403">
    <property type="entry name" value="HMA"/>
    <property type="match status" value="1"/>
</dbReference>
<proteinExistence type="inferred from homology"/>
<keyword evidence="5" id="KW-0597">Phosphoprotein</keyword>
<keyword evidence="10 17" id="KW-0067">ATP-binding</keyword>
<dbReference type="InterPro" id="IPR001757">
    <property type="entry name" value="P_typ_ATPase"/>
</dbReference>
<evidence type="ECO:0000256" key="17">
    <source>
        <dbReference type="RuleBase" id="RU362081"/>
    </source>
</evidence>
<comment type="similarity">
    <text evidence="2 17">Belongs to the cation transport ATPase (P-type) (TC 3.A.3) family. Type IB subfamily.</text>
</comment>
<dbReference type="GO" id="GO:0005524">
    <property type="term" value="F:ATP binding"/>
    <property type="evidence" value="ECO:0007669"/>
    <property type="project" value="UniProtKB-UniRule"/>
</dbReference>
<dbReference type="InterPro" id="IPR023299">
    <property type="entry name" value="ATPase_P-typ_cyto_dom_N"/>
</dbReference>
<dbReference type="PROSITE" id="PS01047">
    <property type="entry name" value="HMA_1"/>
    <property type="match status" value="1"/>
</dbReference>
<accession>A0A4R1MX85</accession>
<evidence type="ECO:0000259" key="18">
    <source>
        <dbReference type="PROSITE" id="PS50846"/>
    </source>
</evidence>
<dbReference type="SUPFAM" id="SSF55008">
    <property type="entry name" value="HMA, heavy metal-associated domain"/>
    <property type="match status" value="1"/>
</dbReference>
<dbReference type="Gene3D" id="3.40.50.1000">
    <property type="entry name" value="HAD superfamily/HAD-like"/>
    <property type="match status" value="1"/>
</dbReference>
<dbReference type="SFLD" id="SFLDG00002">
    <property type="entry name" value="C1.7:_P-type_atpase_like"/>
    <property type="match status" value="1"/>
</dbReference>
<evidence type="ECO:0000256" key="4">
    <source>
        <dbReference type="ARBA" id="ARBA00022539"/>
    </source>
</evidence>
<dbReference type="InterPro" id="IPR036163">
    <property type="entry name" value="HMA_dom_sf"/>
</dbReference>
<keyword evidence="4" id="KW-0104">Cadmium</keyword>
<dbReference type="InterPro" id="IPR018303">
    <property type="entry name" value="ATPase_P-typ_P_site"/>
</dbReference>
<dbReference type="NCBIfam" id="TIGR01525">
    <property type="entry name" value="ATPase-IB_hvy"/>
    <property type="match status" value="1"/>
</dbReference>
<dbReference type="GO" id="GO:0005886">
    <property type="term" value="C:plasma membrane"/>
    <property type="evidence" value="ECO:0007669"/>
    <property type="project" value="UniProtKB-SubCell"/>
</dbReference>
<keyword evidence="20" id="KW-1185">Reference proteome</keyword>
<evidence type="ECO:0000256" key="14">
    <source>
        <dbReference type="ARBA" id="ARBA00023136"/>
    </source>
</evidence>
<comment type="caution">
    <text evidence="19">The sequence shown here is derived from an EMBL/GenBank/DDBJ whole genome shotgun (WGS) entry which is preliminary data.</text>
</comment>
<keyword evidence="3 17" id="KW-1003">Cell membrane</keyword>
<dbReference type="NCBIfam" id="TIGR01512">
    <property type="entry name" value="ATPase-IB2_Cd"/>
    <property type="match status" value="1"/>
</dbReference>
<dbReference type="PRINTS" id="PR00119">
    <property type="entry name" value="CATATPASE"/>
</dbReference>